<proteinExistence type="predicted"/>
<dbReference type="InterPro" id="IPR036465">
    <property type="entry name" value="vWFA_dom_sf"/>
</dbReference>
<comment type="caution">
    <text evidence="2">The sequence shown here is derived from an EMBL/GenBank/DDBJ whole genome shotgun (WGS) entry which is preliminary data.</text>
</comment>
<dbReference type="PANTHER" id="PTHR24020:SF20">
    <property type="entry name" value="PH DOMAIN-CONTAINING PROTEIN"/>
    <property type="match status" value="1"/>
</dbReference>
<evidence type="ECO:0000259" key="1">
    <source>
        <dbReference type="PROSITE" id="PS50234"/>
    </source>
</evidence>
<dbReference type="PANTHER" id="PTHR24020">
    <property type="entry name" value="COLLAGEN ALPHA"/>
    <property type="match status" value="1"/>
</dbReference>
<evidence type="ECO:0000313" key="2">
    <source>
        <dbReference type="EMBL" id="CAH3193257.1"/>
    </source>
</evidence>
<name>A0ABN8SNR4_9CNID</name>
<dbReference type="PRINTS" id="PR00453">
    <property type="entry name" value="VWFADOMAIN"/>
</dbReference>
<dbReference type="EMBL" id="CALNXI010003433">
    <property type="protein sequence ID" value="CAH3193257.1"/>
    <property type="molecule type" value="Genomic_DNA"/>
</dbReference>
<accession>A0ABN8SNR4</accession>
<dbReference type="InterPro" id="IPR002035">
    <property type="entry name" value="VWF_A"/>
</dbReference>
<dbReference type="SMART" id="SM00327">
    <property type="entry name" value="VWA"/>
    <property type="match status" value="1"/>
</dbReference>
<feature type="non-terminal residue" evidence="2">
    <location>
        <position position="1"/>
    </location>
</feature>
<feature type="domain" description="VWFA" evidence="1">
    <location>
        <begin position="10"/>
        <end position="178"/>
    </location>
</feature>
<dbReference type="CDD" id="cd01450">
    <property type="entry name" value="vWFA_subfamily_ECM"/>
    <property type="match status" value="1"/>
</dbReference>
<dbReference type="Proteomes" id="UP001159427">
    <property type="component" value="Unassembled WGS sequence"/>
</dbReference>
<keyword evidence="3" id="KW-1185">Reference proteome</keyword>
<evidence type="ECO:0000313" key="3">
    <source>
        <dbReference type="Proteomes" id="UP001159427"/>
    </source>
</evidence>
<dbReference type="InterPro" id="IPR050525">
    <property type="entry name" value="ECM_Assembly_Org"/>
</dbReference>
<feature type="non-terminal residue" evidence="2">
    <location>
        <position position="178"/>
    </location>
</feature>
<organism evidence="2 3">
    <name type="scientific">Porites evermanni</name>
    <dbReference type="NCBI Taxonomy" id="104178"/>
    <lineage>
        <taxon>Eukaryota</taxon>
        <taxon>Metazoa</taxon>
        <taxon>Cnidaria</taxon>
        <taxon>Anthozoa</taxon>
        <taxon>Hexacorallia</taxon>
        <taxon>Scleractinia</taxon>
        <taxon>Fungiina</taxon>
        <taxon>Poritidae</taxon>
        <taxon>Porites</taxon>
    </lineage>
</organism>
<gene>
    <name evidence="2" type="ORF">PEVE_00025501</name>
</gene>
<dbReference type="Gene3D" id="3.40.50.410">
    <property type="entry name" value="von Willebrand factor, type A domain"/>
    <property type="match status" value="1"/>
</dbReference>
<sequence length="178" mass="19189">ENPGDPCILDLGFILDASGSITFAWPGVRQFVANVVRQVNVSADGSHIGVIKFGADSNVEFGFSEGQDKDAVINRVLNLAGPKPFANTQLHLGIKDANEKLFNNATGSYRTDPSVRKVVVIVTDGAQTPPGNPFTPANELKKRGFEIYAVGAGSAQQRELELLQNRGLFFVQSIYDIP</sequence>
<dbReference type="Pfam" id="PF00092">
    <property type="entry name" value="VWA"/>
    <property type="match status" value="1"/>
</dbReference>
<protein>
    <recommendedName>
        <fullName evidence="1">VWFA domain-containing protein</fullName>
    </recommendedName>
</protein>
<dbReference type="SUPFAM" id="SSF53300">
    <property type="entry name" value="vWA-like"/>
    <property type="match status" value="1"/>
</dbReference>
<reference evidence="2 3" key="1">
    <citation type="submission" date="2022-05" db="EMBL/GenBank/DDBJ databases">
        <authorList>
            <consortium name="Genoscope - CEA"/>
            <person name="William W."/>
        </authorList>
    </citation>
    <scope>NUCLEOTIDE SEQUENCE [LARGE SCALE GENOMIC DNA]</scope>
</reference>
<dbReference type="PROSITE" id="PS50234">
    <property type="entry name" value="VWFA"/>
    <property type="match status" value="1"/>
</dbReference>